<dbReference type="AlphaFoldDB" id="R7ZWJ8"/>
<dbReference type="Pfam" id="PF22422">
    <property type="entry name" value="MGH1-like_GH"/>
    <property type="match status" value="1"/>
</dbReference>
<comment type="caution">
    <text evidence="2">The sequence shown here is derived from an EMBL/GenBank/DDBJ whole genome shotgun (WGS) entry which is preliminary data.</text>
</comment>
<dbReference type="OrthoDB" id="106887at2"/>
<proteinExistence type="predicted"/>
<dbReference type="PROSITE" id="PS51318">
    <property type="entry name" value="TAT"/>
    <property type="match status" value="1"/>
</dbReference>
<keyword evidence="3" id="KW-1185">Reference proteome</keyword>
<reference evidence="2 3" key="1">
    <citation type="submission" date="2013-02" db="EMBL/GenBank/DDBJ databases">
        <title>A novel strain isolated from Lonar lake, Maharashtra, India.</title>
        <authorList>
            <person name="Singh A."/>
        </authorList>
    </citation>
    <scope>NUCLEOTIDE SEQUENCE [LARGE SCALE GENOMIC DNA]</scope>
    <source>
        <strain evidence="2 3">AK24</strain>
    </source>
</reference>
<dbReference type="PANTHER" id="PTHR23403">
    <property type="entry name" value="TREHALASE"/>
    <property type="match status" value="1"/>
</dbReference>
<dbReference type="InterPro" id="IPR054491">
    <property type="entry name" value="MGH1-like_GH"/>
</dbReference>
<protein>
    <submittedName>
        <fullName evidence="2">Cell wall surface anchor family protein</fullName>
    </submittedName>
</protein>
<dbReference type="Proteomes" id="UP000013909">
    <property type="component" value="Unassembled WGS sequence"/>
</dbReference>
<dbReference type="SUPFAM" id="SSF48208">
    <property type="entry name" value="Six-hairpin glycosidases"/>
    <property type="match status" value="1"/>
</dbReference>
<gene>
    <name evidence="2" type="ORF">ADIS_1256</name>
</gene>
<dbReference type="InterPro" id="IPR001661">
    <property type="entry name" value="Glyco_hydro_37"/>
</dbReference>
<name>R7ZWJ8_9BACT</name>
<feature type="domain" description="Mannosylglycerate hydrolase MGH1-like glycoside hydrolase" evidence="1">
    <location>
        <begin position="89"/>
        <end position="428"/>
    </location>
</feature>
<evidence type="ECO:0000313" key="3">
    <source>
        <dbReference type="Proteomes" id="UP000013909"/>
    </source>
</evidence>
<dbReference type="PANTHER" id="PTHR23403:SF1">
    <property type="entry name" value="TREHALASE"/>
    <property type="match status" value="1"/>
</dbReference>
<dbReference type="InterPro" id="IPR012341">
    <property type="entry name" value="6hp_glycosidase-like_sf"/>
</dbReference>
<dbReference type="STRING" id="1232681.ADIS_1256"/>
<accession>R7ZWJ8</accession>
<organism evidence="2 3">
    <name type="scientific">Lunatimonas lonarensis</name>
    <dbReference type="NCBI Taxonomy" id="1232681"/>
    <lineage>
        <taxon>Bacteria</taxon>
        <taxon>Pseudomonadati</taxon>
        <taxon>Bacteroidota</taxon>
        <taxon>Cytophagia</taxon>
        <taxon>Cytophagales</taxon>
        <taxon>Cyclobacteriaceae</taxon>
    </lineage>
</organism>
<evidence type="ECO:0000313" key="2">
    <source>
        <dbReference type="EMBL" id="EON78393.1"/>
    </source>
</evidence>
<evidence type="ECO:0000259" key="1">
    <source>
        <dbReference type="Pfam" id="PF22422"/>
    </source>
</evidence>
<dbReference type="GO" id="GO:0004555">
    <property type="term" value="F:alpha,alpha-trehalase activity"/>
    <property type="evidence" value="ECO:0007669"/>
    <property type="project" value="InterPro"/>
</dbReference>
<dbReference type="InterPro" id="IPR008928">
    <property type="entry name" value="6-hairpin_glycosidase_sf"/>
</dbReference>
<dbReference type="GO" id="GO:0005993">
    <property type="term" value="P:trehalose catabolic process"/>
    <property type="evidence" value="ECO:0007669"/>
    <property type="project" value="TreeGrafter"/>
</dbReference>
<dbReference type="EMBL" id="AQHR01000040">
    <property type="protein sequence ID" value="EON78393.1"/>
    <property type="molecule type" value="Genomic_DNA"/>
</dbReference>
<dbReference type="RefSeq" id="WP_010853402.1">
    <property type="nucleotide sequence ID" value="NZ_AQHR01000040.1"/>
</dbReference>
<dbReference type="Gene3D" id="1.50.10.10">
    <property type="match status" value="1"/>
</dbReference>
<dbReference type="InterPro" id="IPR006311">
    <property type="entry name" value="TAT_signal"/>
</dbReference>
<sequence length="453" mass="51999">MKKHNTRRRFIQSSGAMAIGLMGVPTFAPARGESIKSFGETDIRSLFEANREDALRIAERVMEKCVLDRILPPSPPLKHHWVQPGGPYYLGQWIWDTMFVVDLLAILPDKKELIREIFQNYWDFQDRWNATVPDFAQDMITVAIKTFPQELRMFSQIPILAWGLERVYSRNGDKELLKQCLPRLEKWHDWYWRERDVTNIGMVTIGSYSGDIQHARWETFDYECNMDDLKLQKHPTRRNQLEGNWYGDMWVTGNTSYLIMGEKSLVRLAEDIGDMEMAARRKPYIDKAVNAMRQYMWDEEAGTFLSVKMDTMEKIPVATISSWVPLAAGVPTAAMAKRMAEELGSEAWQTPVPVPTVDPRDPRWLSNRFWRGDTWPPTNYQIASGLAAYGYKELAAKVADANVENAIKNGLNEHYDSMSGKPLGVKDYCMAATIATMMLDGLTEKYTLKIAGK</sequence>